<dbReference type="AlphaFoldDB" id="A0A2K1IS43"/>
<dbReference type="PaxDb" id="3218-PP1S167_101V6.2"/>
<dbReference type="RefSeq" id="XP_024358914.1">
    <property type="nucleotide sequence ID" value="XM_024503146.2"/>
</dbReference>
<evidence type="ECO:0000313" key="3">
    <source>
        <dbReference type="Proteomes" id="UP000006727"/>
    </source>
</evidence>
<evidence type="ECO:0000313" key="1">
    <source>
        <dbReference type="EMBL" id="PNR32097.1"/>
    </source>
</evidence>
<reference evidence="1 3" key="1">
    <citation type="journal article" date="2008" name="Science">
        <title>The Physcomitrella genome reveals evolutionary insights into the conquest of land by plants.</title>
        <authorList>
            <person name="Rensing S."/>
            <person name="Lang D."/>
            <person name="Zimmer A."/>
            <person name="Terry A."/>
            <person name="Salamov A."/>
            <person name="Shapiro H."/>
            <person name="Nishiyama T."/>
            <person name="Perroud P.-F."/>
            <person name="Lindquist E."/>
            <person name="Kamisugi Y."/>
            <person name="Tanahashi T."/>
            <person name="Sakakibara K."/>
            <person name="Fujita T."/>
            <person name="Oishi K."/>
            <person name="Shin-I T."/>
            <person name="Kuroki Y."/>
            <person name="Toyoda A."/>
            <person name="Suzuki Y."/>
            <person name="Hashimoto A."/>
            <person name="Yamaguchi K."/>
            <person name="Sugano A."/>
            <person name="Kohara Y."/>
            <person name="Fujiyama A."/>
            <person name="Anterola A."/>
            <person name="Aoki S."/>
            <person name="Ashton N."/>
            <person name="Barbazuk W.B."/>
            <person name="Barker E."/>
            <person name="Bennetzen J."/>
            <person name="Bezanilla M."/>
            <person name="Blankenship R."/>
            <person name="Cho S.H."/>
            <person name="Dutcher S."/>
            <person name="Estelle M."/>
            <person name="Fawcett J.A."/>
            <person name="Gundlach H."/>
            <person name="Hanada K."/>
            <person name="Heyl A."/>
            <person name="Hicks K.A."/>
            <person name="Hugh J."/>
            <person name="Lohr M."/>
            <person name="Mayer K."/>
            <person name="Melkozernov A."/>
            <person name="Murata T."/>
            <person name="Nelson D."/>
            <person name="Pils B."/>
            <person name="Prigge M."/>
            <person name="Reiss B."/>
            <person name="Renner T."/>
            <person name="Rombauts S."/>
            <person name="Rushton P."/>
            <person name="Sanderfoot A."/>
            <person name="Schween G."/>
            <person name="Shiu S.-H."/>
            <person name="Stueber K."/>
            <person name="Theodoulou F.L."/>
            <person name="Tu H."/>
            <person name="Van de Peer Y."/>
            <person name="Verrier P.J."/>
            <person name="Waters E."/>
            <person name="Wood A."/>
            <person name="Yang L."/>
            <person name="Cove D."/>
            <person name="Cuming A."/>
            <person name="Hasebe M."/>
            <person name="Lucas S."/>
            <person name="Mishler D.B."/>
            <person name="Reski R."/>
            <person name="Grigoriev I."/>
            <person name="Quatrano R.S."/>
            <person name="Boore J.L."/>
        </authorList>
    </citation>
    <scope>NUCLEOTIDE SEQUENCE [LARGE SCALE GENOMIC DNA]</scope>
    <source>
        <strain evidence="2 3">cv. Gransden 2004</strain>
    </source>
</reference>
<dbReference type="KEGG" id="ppp:112274012"/>
<dbReference type="RefSeq" id="XP_024358915.1">
    <property type="nucleotide sequence ID" value="XM_024503147.2"/>
</dbReference>
<evidence type="ECO:0000313" key="2">
    <source>
        <dbReference type="EnsemblPlants" id="Pp3c21_15390V3.1"/>
    </source>
</evidence>
<dbReference type="EnsemblPlants" id="Pp3c21_15390V3.3">
    <property type="protein sequence ID" value="Pp3c21_15390V3.3"/>
    <property type="gene ID" value="Pp3c21_15390"/>
</dbReference>
<name>A0A2K1IS43_PHYPA</name>
<dbReference type="Gramene" id="Pp3c21_15390V3.3">
    <property type="protein sequence ID" value="Pp3c21_15390V3.3"/>
    <property type="gene ID" value="Pp3c21_15390"/>
</dbReference>
<dbReference type="GeneID" id="112274012"/>
<dbReference type="STRING" id="3218.A0A2K1IS43"/>
<dbReference type="EMBL" id="ABEU02000021">
    <property type="protein sequence ID" value="PNR32097.1"/>
    <property type="molecule type" value="Genomic_DNA"/>
</dbReference>
<organism evidence="1">
    <name type="scientific">Physcomitrium patens</name>
    <name type="common">Spreading-leaved earth moss</name>
    <name type="synonym">Physcomitrella patens</name>
    <dbReference type="NCBI Taxonomy" id="3218"/>
    <lineage>
        <taxon>Eukaryota</taxon>
        <taxon>Viridiplantae</taxon>
        <taxon>Streptophyta</taxon>
        <taxon>Embryophyta</taxon>
        <taxon>Bryophyta</taxon>
        <taxon>Bryophytina</taxon>
        <taxon>Bryopsida</taxon>
        <taxon>Funariidae</taxon>
        <taxon>Funariales</taxon>
        <taxon>Funariaceae</taxon>
        <taxon>Physcomitrium</taxon>
    </lineage>
</organism>
<sequence length="201" mass="22042">MIRALSNSNDDSFWVSDSSRPGAYYHEEEMALITADKKTASDESNSSSSGINSQTAIVKWRKSRSYNFNEVATNLLNTAERLVQEANVSDNGYKRNSISRSVARIVLDQSNEVVDTSEEYITGVVRQVARYAQHAGDDDETSYSAANQVTQPKGTTSLGTMVSFFVIWCVSLCASHIDSKDMPPPVLKLAAEEVASVLQSN</sequence>
<protein>
    <submittedName>
        <fullName evidence="1 2">Uncharacterized protein</fullName>
    </submittedName>
</protein>
<keyword evidence="3" id="KW-1185">Reference proteome</keyword>
<dbReference type="Gramene" id="Pp3c21_15390V3.4">
    <property type="protein sequence ID" value="Pp3c21_15390V3.4"/>
    <property type="gene ID" value="Pp3c21_15390"/>
</dbReference>
<gene>
    <name evidence="2" type="primary">LOC112274012</name>
    <name evidence="1" type="ORF">PHYPA_026222</name>
</gene>
<dbReference type="EnsemblPlants" id="Pp3c21_15390V3.2">
    <property type="protein sequence ID" value="Pp3c21_15390V3.2"/>
    <property type="gene ID" value="Pp3c21_15390"/>
</dbReference>
<dbReference type="EnsemblPlants" id="Pp3c21_15390V3.1">
    <property type="protein sequence ID" value="Pp3c21_15390V3.1"/>
    <property type="gene ID" value="Pp3c21_15390"/>
</dbReference>
<dbReference type="OrthoDB" id="10424537at2759"/>
<dbReference type="Gramene" id="Pp3c21_15390V3.2">
    <property type="protein sequence ID" value="Pp3c21_15390V3.2"/>
    <property type="gene ID" value="Pp3c21_15390"/>
</dbReference>
<accession>A0A2K1IS43</accession>
<proteinExistence type="predicted"/>
<dbReference type="RefSeq" id="XP_024358911.1">
    <property type="nucleotide sequence ID" value="XM_024503143.2"/>
</dbReference>
<dbReference type="Proteomes" id="UP000006727">
    <property type="component" value="Chromosome 21"/>
</dbReference>
<dbReference type="EnsemblPlants" id="Pp3c21_15390V3.4">
    <property type="protein sequence ID" value="Pp3c21_15390V3.4"/>
    <property type="gene ID" value="Pp3c21_15390"/>
</dbReference>
<reference evidence="1 3" key="2">
    <citation type="journal article" date="2018" name="Plant J.">
        <title>The Physcomitrella patens chromosome-scale assembly reveals moss genome structure and evolution.</title>
        <authorList>
            <person name="Lang D."/>
            <person name="Ullrich K.K."/>
            <person name="Murat F."/>
            <person name="Fuchs J."/>
            <person name="Jenkins J."/>
            <person name="Haas F.B."/>
            <person name="Piednoel M."/>
            <person name="Gundlach H."/>
            <person name="Van Bel M."/>
            <person name="Meyberg R."/>
            <person name="Vives C."/>
            <person name="Morata J."/>
            <person name="Symeonidi A."/>
            <person name="Hiss M."/>
            <person name="Muchero W."/>
            <person name="Kamisugi Y."/>
            <person name="Saleh O."/>
            <person name="Blanc G."/>
            <person name="Decker E.L."/>
            <person name="van Gessel N."/>
            <person name="Grimwood J."/>
            <person name="Hayes R.D."/>
            <person name="Graham S.W."/>
            <person name="Gunter L.E."/>
            <person name="McDaniel S.F."/>
            <person name="Hoernstein S.N.W."/>
            <person name="Larsson A."/>
            <person name="Li F.W."/>
            <person name="Perroud P.F."/>
            <person name="Phillips J."/>
            <person name="Ranjan P."/>
            <person name="Rokshar D.S."/>
            <person name="Rothfels C.J."/>
            <person name="Schneider L."/>
            <person name="Shu S."/>
            <person name="Stevenson D.W."/>
            <person name="Thummler F."/>
            <person name="Tillich M."/>
            <person name="Villarreal Aguilar J.C."/>
            <person name="Widiez T."/>
            <person name="Wong G.K."/>
            <person name="Wymore A."/>
            <person name="Zhang Y."/>
            <person name="Zimmer A.D."/>
            <person name="Quatrano R.S."/>
            <person name="Mayer K.F.X."/>
            <person name="Goodstein D."/>
            <person name="Casacuberta J.M."/>
            <person name="Vandepoele K."/>
            <person name="Reski R."/>
            <person name="Cuming A.C."/>
            <person name="Tuskan G.A."/>
            <person name="Maumus F."/>
            <person name="Salse J."/>
            <person name="Schmutz J."/>
            <person name="Rensing S.A."/>
        </authorList>
    </citation>
    <scope>NUCLEOTIDE SEQUENCE [LARGE SCALE GENOMIC DNA]</scope>
    <source>
        <strain evidence="2 3">cv. Gransden 2004</strain>
    </source>
</reference>
<dbReference type="RefSeq" id="XP_024358913.1">
    <property type="nucleotide sequence ID" value="XM_024503145.2"/>
</dbReference>
<dbReference type="Gramene" id="Pp3c21_15390V3.1">
    <property type="protein sequence ID" value="Pp3c21_15390V3.1"/>
    <property type="gene ID" value="Pp3c21_15390"/>
</dbReference>
<reference evidence="2" key="3">
    <citation type="submission" date="2020-12" db="UniProtKB">
        <authorList>
            <consortium name="EnsemblPlants"/>
        </authorList>
    </citation>
    <scope>IDENTIFICATION</scope>
</reference>